<reference evidence="1" key="1">
    <citation type="submission" date="2013-05" db="EMBL/GenBank/DDBJ databases">
        <title>Draft genome sequences of six wheat associated Fusarium spp. isolates.</title>
        <authorList>
            <person name="Moolhuijzen P.M."/>
            <person name="Manners J.M."/>
            <person name="Wilcox S."/>
            <person name="Bellgard M.I."/>
            <person name="Gardiner D.M."/>
        </authorList>
    </citation>
    <scope>NUCLEOTIDE SEQUENCE</scope>
    <source>
        <strain evidence="1">CS5907</strain>
    </source>
</reference>
<comment type="caution">
    <text evidence="1">The sequence shown here is derived from an EMBL/GenBank/DDBJ whole genome shotgun (WGS) entry which is preliminary data.</text>
</comment>
<dbReference type="EMBL" id="CBMG010002049">
    <property type="protein sequence ID" value="CEG03739.1"/>
    <property type="molecule type" value="Genomic_DNA"/>
</dbReference>
<name>A0A090M9G1_9HYPO</name>
<sequence length="91" mass="10243">MERSEQVIVEVQIRGMIPDSTENLLNFLRLSRPECVVQILMINHPLLELIILSFYSSRLQLVRMSSVSALPPRRDARRAAGTPAIALDTQG</sequence>
<dbReference type="AlphaFoldDB" id="A0A090M9G1"/>
<gene>
    <name evidence="1" type="ORF">BN851_0100190</name>
</gene>
<protein>
    <submittedName>
        <fullName evidence="1">WGS project CBMG000000000 data, contig CS5907-c002056</fullName>
    </submittedName>
</protein>
<proteinExistence type="predicted"/>
<evidence type="ECO:0000313" key="1">
    <source>
        <dbReference type="EMBL" id="CEG03739.1"/>
    </source>
</evidence>
<organism evidence="1">
    <name type="scientific">Fusarium acuminatum CS5907</name>
    <dbReference type="NCBI Taxonomy" id="1318461"/>
    <lineage>
        <taxon>Eukaryota</taxon>
        <taxon>Fungi</taxon>
        <taxon>Dikarya</taxon>
        <taxon>Ascomycota</taxon>
        <taxon>Pezizomycotina</taxon>
        <taxon>Sordariomycetes</taxon>
        <taxon>Hypocreomycetidae</taxon>
        <taxon>Hypocreales</taxon>
        <taxon>Nectriaceae</taxon>
        <taxon>Fusarium</taxon>
        <taxon>Fusarium tricinctum species complex</taxon>
    </lineage>
</organism>
<accession>A0A090M9G1</accession>